<evidence type="ECO:0000256" key="2">
    <source>
        <dbReference type="ARBA" id="ARBA00006214"/>
    </source>
</evidence>
<keyword evidence="6" id="KW-0560">Oxidoreductase</keyword>
<evidence type="ECO:0000256" key="9">
    <source>
        <dbReference type="ARBA" id="ARBA00023284"/>
    </source>
</evidence>
<dbReference type="InterPro" id="IPR038354">
    <property type="entry name" value="VKOR_sf"/>
</dbReference>
<evidence type="ECO:0000259" key="11">
    <source>
        <dbReference type="SMART" id="SM00756"/>
    </source>
</evidence>
<feature type="domain" description="Vitamin K epoxide reductase" evidence="11">
    <location>
        <begin position="29"/>
        <end position="170"/>
    </location>
</feature>
<evidence type="ECO:0000256" key="6">
    <source>
        <dbReference type="ARBA" id="ARBA00023002"/>
    </source>
</evidence>
<protein>
    <submittedName>
        <fullName evidence="12">Vitamin K epoxide reductase family protein</fullName>
    </submittedName>
</protein>
<feature type="transmembrane region" description="Helical" evidence="10">
    <location>
        <begin position="93"/>
        <end position="111"/>
    </location>
</feature>
<keyword evidence="8" id="KW-1015">Disulfide bond</keyword>
<dbReference type="Gene3D" id="1.20.1440.130">
    <property type="entry name" value="VKOR domain"/>
    <property type="match status" value="1"/>
</dbReference>
<keyword evidence="5 10" id="KW-1133">Transmembrane helix</keyword>
<feature type="transmembrane region" description="Helical" evidence="10">
    <location>
        <begin position="32"/>
        <end position="52"/>
    </location>
</feature>
<feature type="transmembrane region" description="Helical" evidence="10">
    <location>
        <begin position="188"/>
        <end position="210"/>
    </location>
</feature>
<keyword evidence="3 10" id="KW-0812">Transmembrane</keyword>
<dbReference type="Proteomes" id="UP001268542">
    <property type="component" value="Unassembled WGS sequence"/>
</dbReference>
<dbReference type="EMBL" id="JAVYII010000004">
    <property type="protein sequence ID" value="MDT9593296.1"/>
    <property type="molecule type" value="Genomic_DNA"/>
</dbReference>
<feature type="transmembrane region" description="Helical" evidence="10">
    <location>
        <begin position="145"/>
        <end position="167"/>
    </location>
</feature>
<evidence type="ECO:0000256" key="4">
    <source>
        <dbReference type="ARBA" id="ARBA00022719"/>
    </source>
</evidence>
<dbReference type="InterPro" id="IPR041714">
    <property type="entry name" value="VKOR_Actinobacteria"/>
</dbReference>
<dbReference type="CDD" id="cd12922">
    <property type="entry name" value="VKOR_5"/>
    <property type="match status" value="1"/>
</dbReference>
<keyword evidence="4" id="KW-0874">Quinone</keyword>
<evidence type="ECO:0000256" key="5">
    <source>
        <dbReference type="ARBA" id="ARBA00022989"/>
    </source>
</evidence>
<comment type="caution">
    <text evidence="12">The sequence shown here is derived from an EMBL/GenBank/DDBJ whole genome shotgun (WGS) entry which is preliminary data.</text>
</comment>
<proteinExistence type="inferred from homology"/>
<evidence type="ECO:0000256" key="8">
    <source>
        <dbReference type="ARBA" id="ARBA00023157"/>
    </source>
</evidence>
<reference evidence="12 13" key="1">
    <citation type="submission" date="2023-08" db="EMBL/GenBank/DDBJ databases">
        <title>Nocardioides seae sp. nov., a bacterium isolated from a soil.</title>
        <authorList>
            <person name="Wang X."/>
        </authorList>
    </citation>
    <scope>NUCLEOTIDE SEQUENCE [LARGE SCALE GENOMIC DNA]</scope>
    <source>
        <strain evidence="12 13">YZH12</strain>
    </source>
</reference>
<keyword evidence="9" id="KW-0676">Redox-active center</keyword>
<evidence type="ECO:0000256" key="10">
    <source>
        <dbReference type="SAM" id="Phobius"/>
    </source>
</evidence>
<evidence type="ECO:0000256" key="1">
    <source>
        <dbReference type="ARBA" id="ARBA00004141"/>
    </source>
</evidence>
<evidence type="ECO:0000256" key="7">
    <source>
        <dbReference type="ARBA" id="ARBA00023136"/>
    </source>
</evidence>
<sequence>MSSTTVSDELDLTPDELRELEAYDARHRDRRLAWLLVVAGAVGFVAAVTLLLERIQLLIDPSYVPSCSINPILSCGSVMTTEQARVFGFPNPVIGVAAFPVLLAVGAGILAGARYAAWFWRGLQLGVVLGAVFVGWLVWQSVYEIGALCPYCMVVWAVVIPLFWAVTRRNVDAGVLGAGLRDSAVGRALRSWSVLATALTYLLVIAVVLVEFWDYWSTLV</sequence>
<organism evidence="12 13">
    <name type="scientific">Nocardioides imazamoxiresistens</name>
    <dbReference type="NCBI Taxonomy" id="3231893"/>
    <lineage>
        <taxon>Bacteria</taxon>
        <taxon>Bacillati</taxon>
        <taxon>Actinomycetota</taxon>
        <taxon>Actinomycetes</taxon>
        <taxon>Propionibacteriales</taxon>
        <taxon>Nocardioidaceae</taxon>
        <taxon>Nocardioides</taxon>
    </lineage>
</organism>
<evidence type="ECO:0000313" key="13">
    <source>
        <dbReference type="Proteomes" id="UP001268542"/>
    </source>
</evidence>
<dbReference type="InterPro" id="IPR012932">
    <property type="entry name" value="VKOR"/>
</dbReference>
<evidence type="ECO:0000313" key="12">
    <source>
        <dbReference type="EMBL" id="MDT9593296.1"/>
    </source>
</evidence>
<dbReference type="Pfam" id="PF07884">
    <property type="entry name" value="VKOR"/>
    <property type="match status" value="1"/>
</dbReference>
<accession>A0ABU3PVQ9</accession>
<name>A0ABU3PVQ9_9ACTN</name>
<gene>
    <name evidence="12" type="ORF">RDV89_09475</name>
</gene>
<dbReference type="RefSeq" id="WP_315732762.1">
    <property type="nucleotide sequence ID" value="NZ_JAVYII010000004.1"/>
</dbReference>
<keyword evidence="7 10" id="KW-0472">Membrane</keyword>
<comment type="subcellular location">
    <subcellularLocation>
        <location evidence="1">Membrane</location>
        <topology evidence="1">Multi-pass membrane protein</topology>
    </subcellularLocation>
</comment>
<keyword evidence="13" id="KW-1185">Reference proteome</keyword>
<feature type="transmembrane region" description="Helical" evidence="10">
    <location>
        <begin position="118"/>
        <end position="139"/>
    </location>
</feature>
<comment type="similarity">
    <text evidence="2">Belongs to the VKOR family.</text>
</comment>
<dbReference type="SMART" id="SM00756">
    <property type="entry name" value="VKc"/>
    <property type="match status" value="1"/>
</dbReference>
<evidence type="ECO:0000256" key="3">
    <source>
        <dbReference type="ARBA" id="ARBA00022692"/>
    </source>
</evidence>